<dbReference type="InterPro" id="IPR053164">
    <property type="entry name" value="IS1016-like_transposase"/>
</dbReference>
<organism evidence="2 3">
    <name type="scientific">Candidatus Scalindua rubra</name>
    <dbReference type="NCBI Taxonomy" id="1872076"/>
    <lineage>
        <taxon>Bacteria</taxon>
        <taxon>Pseudomonadati</taxon>
        <taxon>Planctomycetota</taxon>
        <taxon>Candidatus Brocadiia</taxon>
        <taxon>Candidatus Brocadiales</taxon>
        <taxon>Candidatus Scalinduaceae</taxon>
        <taxon>Candidatus Scalindua</taxon>
    </lineage>
</organism>
<dbReference type="PATRIC" id="fig|1872076.5.peg.6108"/>
<reference evidence="2 3" key="1">
    <citation type="submission" date="2016-07" db="EMBL/GenBank/DDBJ databases">
        <title>Draft genome of Scalindua rubra, obtained from a brine-seawater interface in the Red Sea, sheds light on salt adaptation in anammox bacteria.</title>
        <authorList>
            <person name="Speth D.R."/>
            <person name="Lagkouvardos I."/>
            <person name="Wang Y."/>
            <person name="Qian P.-Y."/>
            <person name="Dutilh B.E."/>
            <person name="Jetten M.S."/>
        </authorList>
    </citation>
    <scope>NUCLEOTIDE SEQUENCE [LARGE SCALE GENOMIC DNA]</scope>
    <source>
        <strain evidence="2">BSI-1</strain>
    </source>
</reference>
<dbReference type="SMART" id="SM01126">
    <property type="entry name" value="DDE_Tnp_IS1595"/>
    <property type="match status" value="1"/>
</dbReference>
<evidence type="ECO:0000313" key="2">
    <source>
        <dbReference type="EMBL" id="ODS29818.1"/>
    </source>
</evidence>
<accession>A0A1E3X2J1</accession>
<name>A0A1E3X2J1_9BACT</name>
<dbReference type="Proteomes" id="UP000094056">
    <property type="component" value="Unassembled WGS sequence"/>
</dbReference>
<dbReference type="InterPro" id="IPR024442">
    <property type="entry name" value="Transposase_Zn_ribbon"/>
</dbReference>
<dbReference type="PANTHER" id="PTHR47163:SF2">
    <property type="entry name" value="SI:DKEY-17M8.2"/>
    <property type="match status" value="1"/>
</dbReference>
<sequence>MKDYPKTLLDFEKRFTTEEACRDYLCQLRWPEGIYCPRCSHKRVRITNRKLHRCCQCQYEFSVTAGTIFQDTRIPLRLWFRIIWQVVSQKQGISALGLQKILGFSRYETIWSLLHKLRIAMVRPGRDLLVGTVQVDEIYVGGRRPGKRGRGAEGKALVLIAVEDKDKRSGRIRLHKVKDASTECLTPAVKESVEPGSKVCTDDWNGYNKLSSSGYNHTIIRKTTDVGENLLPLANRVASLLKRWLQGTHQGSPRSSHLDYYLDEFVFRYNRRTSRSRGLLFYRLIQQAVAIKPVKKKDISQP</sequence>
<evidence type="ECO:0000313" key="3">
    <source>
        <dbReference type="Proteomes" id="UP000094056"/>
    </source>
</evidence>
<dbReference type="Pfam" id="PF12760">
    <property type="entry name" value="Zn_ribbon_IS1595"/>
    <property type="match status" value="1"/>
</dbReference>
<dbReference type="PANTHER" id="PTHR47163">
    <property type="entry name" value="DDE_TNP_IS1595 DOMAIN-CONTAINING PROTEIN"/>
    <property type="match status" value="1"/>
</dbReference>
<dbReference type="InterPro" id="IPR024445">
    <property type="entry name" value="Tnp_ISXO2-like"/>
</dbReference>
<dbReference type="EMBL" id="MAYW01000362">
    <property type="protein sequence ID" value="ODS29818.1"/>
    <property type="molecule type" value="Genomic_DNA"/>
</dbReference>
<dbReference type="AlphaFoldDB" id="A0A1E3X2J1"/>
<evidence type="ECO:0000259" key="1">
    <source>
        <dbReference type="SMART" id="SM01126"/>
    </source>
</evidence>
<gene>
    <name evidence="2" type="ORF">SCARUB_05078</name>
</gene>
<feature type="domain" description="ISXO2-like transposase" evidence="1">
    <location>
        <begin position="128"/>
        <end position="270"/>
    </location>
</feature>
<dbReference type="NCBIfam" id="NF033547">
    <property type="entry name" value="transpos_IS1595"/>
    <property type="match status" value="1"/>
</dbReference>
<proteinExistence type="predicted"/>
<comment type="caution">
    <text evidence="2">The sequence shown here is derived from an EMBL/GenBank/DDBJ whole genome shotgun (WGS) entry which is preliminary data.</text>
</comment>
<protein>
    <recommendedName>
        <fullName evidence="1">ISXO2-like transposase domain-containing protein</fullName>
    </recommendedName>
</protein>
<dbReference type="Pfam" id="PF12762">
    <property type="entry name" value="DDE_Tnp_IS1595"/>
    <property type="match status" value="1"/>
</dbReference>